<evidence type="ECO:0000313" key="2">
    <source>
        <dbReference type="Proteomes" id="UP000831718"/>
    </source>
</evidence>
<name>A0AAE9HDW0_9CAUD</name>
<dbReference type="EMBL" id="ON125307">
    <property type="protein sequence ID" value="UPW35294.1"/>
    <property type="molecule type" value="Genomic_DNA"/>
</dbReference>
<organism evidence="1 2">
    <name type="scientific">Enterococcus phage vB_OCPT_Bop</name>
    <dbReference type="NCBI Taxonomy" id="2922321"/>
    <lineage>
        <taxon>Viruses</taxon>
        <taxon>Duplodnaviria</taxon>
        <taxon>Heunggongvirae</taxon>
        <taxon>Uroviricota</taxon>
        <taxon>Caudoviricetes</taxon>
        <taxon>Herelleviridae</taxon>
        <taxon>Brockvirinae</taxon>
        <taxon>Schiekvirus</taxon>
        <taxon>Schiekvirus bop</taxon>
    </lineage>
</organism>
<dbReference type="Proteomes" id="UP000831718">
    <property type="component" value="Segment"/>
</dbReference>
<gene>
    <name evidence="1" type="ORF">KEBGJNKE_00055</name>
</gene>
<keyword evidence="2" id="KW-1185">Reference proteome</keyword>
<protein>
    <submittedName>
        <fullName evidence="1">Uncharacterized protein</fullName>
    </submittedName>
</protein>
<proteinExistence type="predicted"/>
<accession>A0AAE9HDW0</accession>
<sequence length="77" mass="9065">MTKTKKILRVYTIDVRYYMFVGSYAKHMLKSIEQAVECKSIRTKPHKDFRGIEVSFILQNIVNTEVTYEVQKETSSN</sequence>
<evidence type="ECO:0000313" key="1">
    <source>
        <dbReference type="EMBL" id="UPW35294.1"/>
    </source>
</evidence>
<reference evidence="1 2" key="1">
    <citation type="submission" date="2022-03" db="EMBL/GenBank/DDBJ databases">
        <title>Phage Cocktails constrain the growth of Enterococcus.</title>
        <authorList>
            <person name="Wandro S."/>
        </authorList>
    </citation>
    <scope>NUCLEOTIDE SEQUENCE [LARGE SCALE GENOMIC DNA]</scope>
</reference>